<dbReference type="RefSeq" id="WP_181069688.1">
    <property type="nucleotide sequence ID" value="NZ_JAAMRF010000002.1"/>
</dbReference>
<gene>
    <name evidence="2" type="ORF">G7026_05200</name>
</gene>
<proteinExistence type="predicted"/>
<dbReference type="InterPro" id="IPR009875">
    <property type="entry name" value="PilZ_domain"/>
</dbReference>
<reference evidence="2 3" key="1">
    <citation type="submission" date="2020-02" db="EMBL/GenBank/DDBJ databases">
        <title>Synteny-based analysis reveals conserved mechanism for high triclosan tolerance in Pseudomonas, as well as instances of horizontal transfer.</title>
        <authorList>
            <person name="Mcfarland A.G."/>
            <person name="Bertucci H.K."/>
            <person name="Litmann E."/>
            <person name="Shen J."/>
            <person name="Huttenhower C."/>
            <person name="Hartmann E.M."/>
        </authorList>
    </citation>
    <scope>NUCLEOTIDE SEQUENCE [LARGE SCALE GENOMIC DNA]</scope>
    <source>
        <strain evidence="2 3">115A1</strain>
    </source>
</reference>
<evidence type="ECO:0000313" key="2">
    <source>
        <dbReference type="EMBL" id="MBA1272741.1"/>
    </source>
</evidence>
<sequence length="193" mass="22178">MSTQDNEERREYYRIEDRVALEIVPLPRDQVAEDDNIGHSPPLFNLLSELHRLDFEAQHLLRQIGESNRTLVNYLKVQNRRIDLIGQALAQDLLKDLGESRAVVLSEGGLRFGHPKPFEKGERLLLKMVLMPQAMGLALQARVLYCQACEDGQYEIGTEFEALTDAQRQLLARHILKKQAQQRRLARELPEGI</sequence>
<protein>
    <submittedName>
        <fullName evidence="2">PilZ domain-containing protein</fullName>
    </submittedName>
</protein>
<feature type="domain" description="PilZ" evidence="1">
    <location>
        <begin position="103"/>
        <end position="176"/>
    </location>
</feature>
<accession>A0ABR5YXW2</accession>
<dbReference type="Gene3D" id="2.40.10.220">
    <property type="entry name" value="predicted glycosyltransferase like domains"/>
    <property type="match status" value="1"/>
</dbReference>
<keyword evidence="3" id="KW-1185">Reference proteome</keyword>
<dbReference type="Proteomes" id="UP000786387">
    <property type="component" value="Unassembled WGS sequence"/>
</dbReference>
<dbReference type="EMBL" id="JAAMRF010000002">
    <property type="protein sequence ID" value="MBA1272741.1"/>
    <property type="molecule type" value="Genomic_DNA"/>
</dbReference>
<comment type="caution">
    <text evidence="2">The sequence shown here is derived from an EMBL/GenBank/DDBJ whole genome shotgun (WGS) entry which is preliminary data.</text>
</comment>
<organism evidence="2 3">
    <name type="scientific">Stutzerimonas azotifigens</name>
    <dbReference type="NCBI Taxonomy" id="291995"/>
    <lineage>
        <taxon>Bacteria</taxon>
        <taxon>Pseudomonadati</taxon>
        <taxon>Pseudomonadota</taxon>
        <taxon>Gammaproteobacteria</taxon>
        <taxon>Pseudomonadales</taxon>
        <taxon>Pseudomonadaceae</taxon>
        <taxon>Stutzerimonas</taxon>
    </lineage>
</organism>
<evidence type="ECO:0000259" key="1">
    <source>
        <dbReference type="Pfam" id="PF07238"/>
    </source>
</evidence>
<evidence type="ECO:0000313" key="3">
    <source>
        <dbReference type="Proteomes" id="UP000786387"/>
    </source>
</evidence>
<dbReference type="Pfam" id="PF07238">
    <property type="entry name" value="PilZ"/>
    <property type="match status" value="1"/>
</dbReference>
<name>A0ABR5YXW2_9GAMM</name>